<evidence type="ECO:0000256" key="3">
    <source>
        <dbReference type="ARBA" id="ARBA00022840"/>
    </source>
</evidence>
<evidence type="ECO:0000256" key="2">
    <source>
        <dbReference type="ARBA" id="ARBA00022801"/>
    </source>
</evidence>
<dbReference type="GO" id="GO:1990918">
    <property type="term" value="P:double-strand break repair involved in meiotic recombination"/>
    <property type="evidence" value="ECO:0007669"/>
    <property type="project" value="TreeGrafter"/>
</dbReference>
<proteinExistence type="predicted"/>
<dbReference type="GO" id="GO:0003678">
    <property type="term" value="F:DNA helicase activity"/>
    <property type="evidence" value="ECO:0007669"/>
    <property type="project" value="InterPro"/>
</dbReference>
<dbReference type="GO" id="GO:0006289">
    <property type="term" value="P:nucleotide-excision repair"/>
    <property type="evidence" value="ECO:0007669"/>
    <property type="project" value="TreeGrafter"/>
</dbReference>
<dbReference type="Proteomes" id="UP001371456">
    <property type="component" value="Unassembled WGS sequence"/>
</dbReference>
<comment type="caution">
    <text evidence="6">The sequence shown here is derived from an EMBL/GenBank/DDBJ whole genome shotgun (WGS) entry which is preliminary data.</text>
</comment>
<dbReference type="GO" id="GO:0016787">
    <property type="term" value="F:hydrolase activity"/>
    <property type="evidence" value="ECO:0007669"/>
    <property type="project" value="UniProtKB-KW"/>
</dbReference>
<dbReference type="EMBL" id="JBANQN010000010">
    <property type="protein sequence ID" value="KAK6777570.1"/>
    <property type="molecule type" value="Genomic_DNA"/>
</dbReference>
<dbReference type="GO" id="GO:0003677">
    <property type="term" value="F:DNA binding"/>
    <property type="evidence" value="ECO:0007669"/>
    <property type="project" value="InterPro"/>
</dbReference>
<name>A0AAN8SZQ3_SOLBU</name>
<dbReference type="InterPro" id="IPR027417">
    <property type="entry name" value="P-loop_NTPase"/>
</dbReference>
<keyword evidence="7" id="KW-1185">Reference proteome</keyword>
<keyword evidence="2" id="KW-0378">Hydrolase</keyword>
<sequence>MRQVQKSFETTLAGYFSSINQREKLPMGSNEKAKRPALSDSTLHENKKQGAAFLAVYQVKEDTCTNFSSCQGIPKDRLLGENGCTGLTKHYCTNENSQGHADIDMECKGLLKNWEAECPKFKNIQKVKDDSTLKKGECYEVHAIEDLVQVGKHVKARSMANDAELVFCPYSYIINPVIRRALDVNIEGSILIIDESHNMEDICRDVGSVDVGMKCLNGGLVRKP</sequence>
<dbReference type="GO" id="GO:0005634">
    <property type="term" value="C:nucleus"/>
    <property type="evidence" value="ECO:0007669"/>
    <property type="project" value="TreeGrafter"/>
</dbReference>
<dbReference type="AlphaFoldDB" id="A0AAN8SZQ3"/>
<dbReference type="InterPro" id="IPR014013">
    <property type="entry name" value="Helic_SF1/SF2_ATP-bd_DinG/Rad3"/>
</dbReference>
<organism evidence="6 7">
    <name type="scientific">Solanum bulbocastanum</name>
    <name type="common">Wild potato</name>
    <dbReference type="NCBI Taxonomy" id="147425"/>
    <lineage>
        <taxon>Eukaryota</taxon>
        <taxon>Viridiplantae</taxon>
        <taxon>Streptophyta</taxon>
        <taxon>Embryophyta</taxon>
        <taxon>Tracheophyta</taxon>
        <taxon>Spermatophyta</taxon>
        <taxon>Magnoliopsida</taxon>
        <taxon>eudicotyledons</taxon>
        <taxon>Gunneridae</taxon>
        <taxon>Pentapetalae</taxon>
        <taxon>asterids</taxon>
        <taxon>lamiids</taxon>
        <taxon>Solanales</taxon>
        <taxon>Solanaceae</taxon>
        <taxon>Solanoideae</taxon>
        <taxon>Solaneae</taxon>
        <taxon>Solanum</taxon>
    </lineage>
</organism>
<dbReference type="GO" id="GO:0005524">
    <property type="term" value="F:ATP binding"/>
    <property type="evidence" value="ECO:0007669"/>
    <property type="project" value="UniProtKB-KW"/>
</dbReference>
<dbReference type="Pfam" id="PF06733">
    <property type="entry name" value="DEAD_2"/>
    <property type="match status" value="1"/>
</dbReference>
<protein>
    <recommendedName>
        <fullName evidence="5">Helicase ATP-binding domain-containing protein</fullName>
    </recommendedName>
</protein>
<keyword evidence="1" id="KW-0547">Nucleotide-binding</keyword>
<dbReference type="InterPro" id="IPR045028">
    <property type="entry name" value="DinG/Rad3-like"/>
</dbReference>
<keyword evidence="3" id="KW-0067">ATP-binding</keyword>
<evidence type="ECO:0000313" key="6">
    <source>
        <dbReference type="EMBL" id="KAK6777570.1"/>
    </source>
</evidence>
<evidence type="ECO:0000256" key="1">
    <source>
        <dbReference type="ARBA" id="ARBA00022741"/>
    </source>
</evidence>
<dbReference type="PROSITE" id="PS51193">
    <property type="entry name" value="HELICASE_ATP_BIND_2"/>
    <property type="match status" value="1"/>
</dbReference>
<reference evidence="6 7" key="1">
    <citation type="submission" date="2024-02" db="EMBL/GenBank/DDBJ databases">
        <title>de novo genome assembly of Solanum bulbocastanum strain 11H21.</title>
        <authorList>
            <person name="Hosaka A.J."/>
        </authorList>
    </citation>
    <scope>NUCLEOTIDE SEQUENCE [LARGE SCALE GENOMIC DNA]</scope>
    <source>
        <tissue evidence="6">Young leaves</tissue>
    </source>
</reference>
<dbReference type="PANTHER" id="PTHR11472:SF47">
    <property type="entry name" value="FANCONI ANEMIA GROUP J PROTEIN"/>
    <property type="match status" value="1"/>
</dbReference>
<dbReference type="InterPro" id="IPR010614">
    <property type="entry name" value="RAD3-like_helicase_DEAD"/>
</dbReference>
<dbReference type="PANTHER" id="PTHR11472">
    <property type="entry name" value="DNA REPAIR DEAD HELICASE RAD3/XP-D SUBFAMILY MEMBER"/>
    <property type="match status" value="1"/>
</dbReference>
<gene>
    <name evidence="6" type="ORF">RDI58_024288</name>
</gene>
<evidence type="ECO:0000256" key="4">
    <source>
        <dbReference type="SAM" id="MobiDB-lite"/>
    </source>
</evidence>
<dbReference type="Gene3D" id="3.40.50.300">
    <property type="entry name" value="P-loop containing nucleotide triphosphate hydrolases"/>
    <property type="match status" value="1"/>
</dbReference>
<accession>A0AAN8SZQ3</accession>
<evidence type="ECO:0000259" key="5">
    <source>
        <dbReference type="PROSITE" id="PS51193"/>
    </source>
</evidence>
<feature type="region of interest" description="Disordered" evidence="4">
    <location>
        <begin position="24"/>
        <end position="43"/>
    </location>
</feature>
<feature type="domain" description="Helicase ATP-binding" evidence="5">
    <location>
        <begin position="1"/>
        <end position="224"/>
    </location>
</feature>
<evidence type="ECO:0000313" key="7">
    <source>
        <dbReference type="Proteomes" id="UP001371456"/>
    </source>
</evidence>